<reference evidence="1 2" key="1">
    <citation type="submission" date="2021-03" db="EMBL/GenBank/DDBJ databases">
        <authorList>
            <person name="King G.J."/>
            <person name="Bancroft I."/>
            <person name="Baten A."/>
            <person name="Bloomfield J."/>
            <person name="Borpatragohain P."/>
            <person name="He Z."/>
            <person name="Irish N."/>
            <person name="Irwin J."/>
            <person name="Liu K."/>
            <person name="Mauleon R.P."/>
            <person name="Moore J."/>
            <person name="Morris R."/>
            <person name="Ostergaard L."/>
            <person name="Wang B."/>
            <person name="Wells R."/>
        </authorList>
    </citation>
    <scope>NUCLEOTIDE SEQUENCE [LARGE SCALE GENOMIC DNA]</scope>
    <source>
        <strain evidence="1">R-o-18</strain>
        <tissue evidence="1">Leaf</tissue>
    </source>
</reference>
<gene>
    <name evidence="1" type="primary">A01g501450.1_BraROA</name>
    <name evidence="1" type="ORF">IGI04_000953</name>
</gene>
<comment type="caution">
    <text evidence="1">The sequence shown here is derived from an EMBL/GenBank/DDBJ whole genome shotgun (WGS) entry which is preliminary data.</text>
</comment>
<name>A0ABQ7NRA1_BRACM</name>
<dbReference type="Proteomes" id="UP000823674">
    <property type="component" value="Chromosome A01"/>
</dbReference>
<evidence type="ECO:0000313" key="1">
    <source>
        <dbReference type="EMBL" id="KAG5413386.1"/>
    </source>
</evidence>
<proteinExistence type="predicted"/>
<keyword evidence="2" id="KW-1185">Reference proteome</keyword>
<sequence>MRLPLLCTTRLLQPLFLCHNQCRFRTLLSRPSACKDFRILHQEVNGSKPVLRQCCNFSELLWDADPEATMVQFSFGDCLGALIDRVIINLSLGGIS</sequence>
<evidence type="ECO:0000313" key="2">
    <source>
        <dbReference type="Proteomes" id="UP000823674"/>
    </source>
</evidence>
<organism evidence="1 2">
    <name type="scientific">Brassica rapa subsp. trilocularis</name>
    <dbReference type="NCBI Taxonomy" id="1813537"/>
    <lineage>
        <taxon>Eukaryota</taxon>
        <taxon>Viridiplantae</taxon>
        <taxon>Streptophyta</taxon>
        <taxon>Embryophyta</taxon>
        <taxon>Tracheophyta</taxon>
        <taxon>Spermatophyta</taxon>
        <taxon>Magnoliopsida</taxon>
        <taxon>eudicotyledons</taxon>
        <taxon>Gunneridae</taxon>
        <taxon>Pentapetalae</taxon>
        <taxon>rosids</taxon>
        <taxon>malvids</taxon>
        <taxon>Brassicales</taxon>
        <taxon>Brassicaceae</taxon>
        <taxon>Brassiceae</taxon>
        <taxon>Brassica</taxon>
    </lineage>
</organism>
<accession>A0ABQ7NRA1</accession>
<protein>
    <submittedName>
        <fullName evidence="1">Uncharacterized protein</fullName>
    </submittedName>
</protein>
<dbReference type="EMBL" id="JADBGQ010000001">
    <property type="protein sequence ID" value="KAG5413386.1"/>
    <property type="molecule type" value="Genomic_DNA"/>
</dbReference>